<feature type="transmembrane region" description="Helical" evidence="8">
    <location>
        <begin position="12"/>
        <end position="29"/>
    </location>
</feature>
<evidence type="ECO:0000313" key="10">
    <source>
        <dbReference type="EMBL" id="KTC94962.1"/>
    </source>
</evidence>
<evidence type="ECO:0000313" key="13">
    <source>
        <dbReference type="Proteomes" id="UP000251942"/>
    </source>
</evidence>
<gene>
    <name evidence="10" type="ORF">Lfee_2626</name>
    <name evidence="11" type="ORF">NCTC12022_01522</name>
</gene>
<accession>A0A0W0TH89</accession>
<dbReference type="PATRIC" id="fig|453.4.peg.2877"/>
<dbReference type="RefSeq" id="WP_058447466.1">
    <property type="nucleotide sequence ID" value="NZ_CAAAHT010000026.1"/>
</dbReference>
<evidence type="ECO:0000256" key="5">
    <source>
        <dbReference type="ARBA" id="ARBA00022692"/>
    </source>
</evidence>
<feature type="transmembrane region" description="Helical" evidence="8">
    <location>
        <begin position="278"/>
        <end position="301"/>
    </location>
</feature>
<keyword evidence="6 8" id="KW-1133">Transmembrane helix</keyword>
<dbReference type="EMBL" id="UASS01000012">
    <property type="protein sequence ID" value="SPX60786.1"/>
    <property type="molecule type" value="Genomic_DNA"/>
</dbReference>
<evidence type="ECO:0000259" key="9">
    <source>
        <dbReference type="Pfam" id="PF13231"/>
    </source>
</evidence>
<evidence type="ECO:0000256" key="6">
    <source>
        <dbReference type="ARBA" id="ARBA00022989"/>
    </source>
</evidence>
<name>A0A0W0TH89_9GAMM</name>
<dbReference type="GO" id="GO:0005886">
    <property type="term" value="C:plasma membrane"/>
    <property type="evidence" value="ECO:0007669"/>
    <property type="project" value="UniProtKB-SubCell"/>
</dbReference>
<evidence type="ECO:0000256" key="2">
    <source>
        <dbReference type="ARBA" id="ARBA00022475"/>
    </source>
</evidence>
<dbReference type="Proteomes" id="UP000054698">
    <property type="component" value="Unassembled WGS sequence"/>
</dbReference>
<keyword evidence="4" id="KW-0808">Transferase</keyword>
<dbReference type="GO" id="GO:0009103">
    <property type="term" value="P:lipopolysaccharide biosynthetic process"/>
    <property type="evidence" value="ECO:0007669"/>
    <property type="project" value="UniProtKB-ARBA"/>
</dbReference>
<evidence type="ECO:0000256" key="7">
    <source>
        <dbReference type="ARBA" id="ARBA00023136"/>
    </source>
</evidence>
<dbReference type="STRING" id="453.Lfee_2626"/>
<feature type="transmembrane region" description="Helical" evidence="8">
    <location>
        <begin position="335"/>
        <end position="352"/>
    </location>
</feature>
<keyword evidence="5 8" id="KW-0812">Transmembrane</keyword>
<keyword evidence="3" id="KW-0328">Glycosyltransferase</keyword>
<dbReference type="PANTHER" id="PTHR33908">
    <property type="entry name" value="MANNOSYLTRANSFERASE YKCB-RELATED"/>
    <property type="match status" value="1"/>
</dbReference>
<dbReference type="OrthoDB" id="9153955at2"/>
<organism evidence="10 12">
    <name type="scientific">Legionella feeleii</name>
    <dbReference type="NCBI Taxonomy" id="453"/>
    <lineage>
        <taxon>Bacteria</taxon>
        <taxon>Pseudomonadati</taxon>
        <taxon>Pseudomonadota</taxon>
        <taxon>Gammaproteobacteria</taxon>
        <taxon>Legionellales</taxon>
        <taxon>Legionellaceae</taxon>
        <taxon>Legionella</taxon>
    </lineage>
</organism>
<evidence type="ECO:0000256" key="4">
    <source>
        <dbReference type="ARBA" id="ARBA00022679"/>
    </source>
</evidence>
<feature type="transmembrane region" description="Helical" evidence="8">
    <location>
        <begin position="154"/>
        <end position="182"/>
    </location>
</feature>
<dbReference type="Proteomes" id="UP000251942">
    <property type="component" value="Unassembled WGS sequence"/>
</dbReference>
<keyword evidence="2" id="KW-1003">Cell membrane</keyword>
<reference evidence="10 12" key="1">
    <citation type="submission" date="2015-11" db="EMBL/GenBank/DDBJ databases">
        <title>Genomic analysis of 38 Legionella species identifies large and diverse effector repertoires.</title>
        <authorList>
            <person name="Burstein D."/>
            <person name="Amaro F."/>
            <person name="Zusman T."/>
            <person name="Lifshitz Z."/>
            <person name="Cohen O."/>
            <person name="Gilbert J.A."/>
            <person name="Pupko T."/>
            <person name="Shuman H.A."/>
            <person name="Segal G."/>
        </authorList>
    </citation>
    <scope>NUCLEOTIDE SEQUENCE [LARGE SCALE GENOMIC DNA]</scope>
    <source>
        <strain evidence="10 12">WO-44C</strain>
    </source>
</reference>
<dbReference type="InterPro" id="IPR038731">
    <property type="entry name" value="RgtA/B/C-like"/>
</dbReference>
<dbReference type="InterPro" id="IPR050297">
    <property type="entry name" value="LipidA_mod_glycosyltrf_83"/>
</dbReference>
<evidence type="ECO:0000313" key="11">
    <source>
        <dbReference type="EMBL" id="SPX60786.1"/>
    </source>
</evidence>
<dbReference type="Pfam" id="PF13231">
    <property type="entry name" value="PMT_2"/>
    <property type="match status" value="1"/>
</dbReference>
<feature type="transmembrane region" description="Helical" evidence="8">
    <location>
        <begin position="194"/>
        <end position="216"/>
    </location>
</feature>
<feature type="transmembrane region" description="Helical" evidence="8">
    <location>
        <begin position="131"/>
        <end position="148"/>
    </location>
</feature>
<evidence type="ECO:0000313" key="12">
    <source>
        <dbReference type="Proteomes" id="UP000054698"/>
    </source>
</evidence>
<keyword evidence="7 8" id="KW-0472">Membrane</keyword>
<keyword evidence="12" id="KW-1185">Reference proteome</keyword>
<sequence length="464" mass="53340">MRKSSYWLERPAVILFFLTLLILVIRLFLRGNLLELDEAEQVIVAQQLLPGYPDQPPFYSWLQYLFFKLFGFNLLSLVLLKCSLLFGCFYYFHQICRLHCPNNTLAWCTTLSWALIPAISLDLIKDNTHSVLVLFAACLTWYWFIAPSRLPKTVWYLIFGLIIGIGFLSKFNYLLFLSILLLSAISIDNYRIKLIHPGMLLTLVAALALASPYIFWLSEHLSIGLHARSKLIPDSKQSSFGLVEFGKAILFFASPVLLVTTIFFPFKHWQLRQTARNYLLLRYHLIGLPLLASIIVFAGISNFATRWLIPILFLCPLCIFSQVQLKPELTTKIRFFTVICLLVQIIFFGILINRGHSERNKYNQFPVNETVQAIKADCFKVDYIVSDSYWLLGNLMLKLSIKNGWYLHPASSFSLPKGKLLLVWQSPQLPVWVNTLIPPPSKAINWVENPGNNLIVTGRTYYVS</sequence>
<dbReference type="GO" id="GO:0016763">
    <property type="term" value="F:pentosyltransferase activity"/>
    <property type="evidence" value="ECO:0007669"/>
    <property type="project" value="TreeGrafter"/>
</dbReference>
<dbReference type="AlphaFoldDB" id="A0A0W0TH89"/>
<feature type="transmembrane region" description="Helical" evidence="8">
    <location>
        <begin position="248"/>
        <end position="266"/>
    </location>
</feature>
<feature type="domain" description="Glycosyltransferase RgtA/B/C/D-like" evidence="9">
    <location>
        <begin position="54"/>
        <end position="216"/>
    </location>
</feature>
<dbReference type="PANTHER" id="PTHR33908:SF11">
    <property type="entry name" value="MEMBRANE PROTEIN"/>
    <property type="match status" value="1"/>
</dbReference>
<evidence type="ECO:0000256" key="8">
    <source>
        <dbReference type="SAM" id="Phobius"/>
    </source>
</evidence>
<feature type="transmembrane region" description="Helical" evidence="8">
    <location>
        <begin position="69"/>
        <end position="92"/>
    </location>
</feature>
<protein>
    <submittedName>
        <fullName evidence="10">Dolichol monophosphate mannose synthase</fullName>
    </submittedName>
</protein>
<proteinExistence type="predicted"/>
<dbReference type="EMBL" id="LNYB01000085">
    <property type="protein sequence ID" value="KTC94962.1"/>
    <property type="molecule type" value="Genomic_DNA"/>
</dbReference>
<comment type="subcellular location">
    <subcellularLocation>
        <location evidence="1">Cell membrane</location>
        <topology evidence="1">Multi-pass membrane protein</topology>
    </subcellularLocation>
</comment>
<reference evidence="11 13" key="2">
    <citation type="submission" date="2018-06" db="EMBL/GenBank/DDBJ databases">
        <authorList>
            <consortium name="Pathogen Informatics"/>
            <person name="Doyle S."/>
        </authorList>
    </citation>
    <scope>NUCLEOTIDE SEQUENCE [LARGE SCALE GENOMIC DNA]</scope>
    <source>
        <strain evidence="11 13">NCTC12022</strain>
    </source>
</reference>
<evidence type="ECO:0000256" key="3">
    <source>
        <dbReference type="ARBA" id="ARBA00022676"/>
    </source>
</evidence>
<evidence type="ECO:0000256" key="1">
    <source>
        <dbReference type="ARBA" id="ARBA00004651"/>
    </source>
</evidence>